<feature type="domain" description="ABC transporter" evidence="4">
    <location>
        <begin position="21"/>
        <end position="260"/>
    </location>
</feature>
<dbReference type="SUPFAM" id="SSF52540">
    <property type="entry name" value="P-loop containing nucleoside triphosphate hydrolases"/>
    <property type="match status" value="1"/>
</dbReference>
<dbReference type="PROSITE" id="PS00211">
    <property type="entry name" value="ABC_TRANSPORTER_1"/>
    <property type="match status" value="1"/>
</dbReference>
<gene>
    <name evidence="5" type="ORF">HKW67_14595</name>
</gene>
<dbReference type="PANTHER" id="PTHR24220">
    <property type="entry name" value="IMPORT ATP-BINDING PROTEIN"/>
    <property type="match status" value="1"/>
</dbReference>
<evidence type="ECO:0000256" key="1">
    <source>
        <dbReference type="ARBA" id="ARBA00022448"/>
    </source>
</evidence>
<name>A0A6M4IWT7_9BACT</name>
<dbReference type="InterPro" id="IPR015854">
    <property type="entry name" value="ABC_transpr_LolD-like"/>
</dbReference>
<dbReference type="KEGG" id="ggr:HKW67_14595"/>
<protein>
    <submittedName>
        <fullName evidence="5">ABC transporter ATP-binding protein</fullName>
    </submittedName>
</protein>
<dbReference type="GO" id="GO:0016887">
    <property type="term" value="F:ATP hydrolysis activity"/>
    <property type="evidence" value="ECO:0007669"/>
    <property type="project" value="InterPro"/>
</dbReference>
<evidence type="ECO:0000256" key="2">
    <source>
        <dbReference type="ARBA" id="ARBA00022741"/>
    </source>
</evidence>
<keyword evidence="6" id="KW-1185">Reference proteome</keyword>
<dbReference type="PANTHER" id="PTHR24220:SF659">
    <property type="entry name" value="TRANSPORTER, PUTATIVE-RELATED"/>
    <property type="match status" value="1"/>
</dbReference>
<sequence length="265" mass="28193">MASLTPRNNTTPSPTAAPLAVECRGITRGFDSATGRVPVLQGVDLALPAGEIAMLLGPSGCGKTTLIQILAAMLDADAGDCTVFGTTITAISAVARTQFRQRMIGFCFQQYQLIPTLTAAENAAIPLLIAGVAMPRAVERARHELDVLGLGDRTASRPNQLSGGQQQRVAIARAVVHEPRLVVCDEPTSALDHRAGQSVMTLLRERIVRPDRCVIIVTHDNRILSYADRTCHMEDGRITAVERTGALIHSTRSSADSAATALNAH</sequence>
<accession>A0A6M4IWT7</accession>
<evidence type="ECO:0000313" key="5">
    <source>
        <dbReference type="EMBL" id="QJR36651.1"/>
    </source>
</evidence>
<dbReference type="GO" id="GO:0022857">
    <property type="term" value="F:transmembrane transporter activity"/>
    <property type="evidence" value="ECO:0007669"/>
    <property type="project" value="TreeGrafter"/>
</dbReference>
<keyword evidence="1" id="KW-0813">Transport</keyword>
<evidence type="ECO:0000256" key="3">
    <source>
        <dbReference type="ARBA" id="ARBA00022840"/>
    </source>
</evidence>
<reference evidence="5 6" key="1">
    <citation type="submission" date="2020-05" db="EMBL/GenBank/DDBJ databases">
        <title>Complete genome sequence of Gemmatimonas greenlandica TET16.</title>
        <authorList>
            <person name="Zeng Y."/>
        </authorList>
    </citation>
    <scope>NUCLEOTIDE SEQUENCE [LARGE SCALE GENOMIC DNA]</scope>
    <source>
        <strain evidence="5 6">TET16</strain>
    </source>
</reference>
<dbReference type="GO" id="GO:0005524">
    <property type="term" value="F:ATP binding"/>
    <property type="evidence" value="ECO:0007669"/>
    <property type="project" value="UniProtKB-KW"/>
</dbReference>
<dbReference type="InterPro" id="IPR003439">
    <property type="entry name" value="ABC_transporter-like_ATP-bd"/>
</dbReference>
<dbReference type="Pfam" id="PF00005">
    <property type="entry name" value="ABC_tran"/>
    <property type="match status" value="1"/>
</dbReference>
<keyword evidence="2" id="KW-0547">Nucleotide-binding</keyword>
<dbReference type="Proteomes" id="UP000500938">
    <property type="component" value="Chromosome"/>
</dbReference>
<dbReference type="GO" id="GO:0005886">
    <property type="term" value="C:plasma membrane"/>
    <property type="evidence" value="ECO:0007669"/>
    <property type="project" value="TreeGrafter"/>
</dbReference>
<evidence type="ECO:0000259" key="4">
    <source>
        <dbReference type="PROSITE" id="PS50893"/>
    </source>
</evidence>
<dbReference type="PROSITE" id="PS50893">
    <property type="entry name" value="ABC_TRANSPORTER_2"/>
    <property type="match status" value="1"/>
</dbReference>
<dbReference type="SMART" id="SM00382">
    <property type="entry name" value="AAA"/>
    <property type="match status" value="1"/>
</dbReference>
<dbReference type="RefSeq" id="WP_171226084.1">
    <property type="nucleotide sequence ID" value="NZ_CP053085.1"/>
</dbReference>
<dbReference type="AlphaFoldDB" id="A0A6M4IWT7"/>
<organism evidence="5 6">
    <name type="scientific">Gemmatimonas groenlandica</name>
    <dbReference type="NCBI Taxonomy" id="2732249"/>
    <lineage>
        <taxon>Bacteria</taxon>
        <taxon>Pseudomonadati</taxon>
        <taxon>Gemmatimonadota</taxon>
        <taxon>Gemmatimonadia</taxon>
        <taxon>Gemmatimonadales</taxon>
        <taxon>Gemmatimonadaceae</taxon>
        <taxon>Gemmatimonas</taxon>
    </lineage>
</organism>
<keyword evidence="3 5" id="KW-0067">ATP-binding</keyword>
<dbReference type="InterPro" id="IPR003593">
    <property type="entry name" value="AAA+_ATPase"/>
</dbReference>
<dbReference type="InterPro" id="IPR017871">
    <property type="entry name" value="ABC_transporter-like_CS"/>
</dbReference>
<dbReference type="CDD" id="cd03255">
    <property type="entry name" value="ABC_MJ0796_LolCDE_FtsE"/>
    <property type="match status" value="1"/>
</dbReference>
<dbReference type="InterPro" id="IPR027417">
    <property type="entry name" value="P-loop_NTPase"/>
</dbReference>
<proteinExistence type="predicted"/>
<dbReference type="EMBL" id="CP053085">
    <property type="protein sequence ID" value="QJR36651.1"/>
    <property type="molecule type" value="Genomic_DNA"/>
</dbReference>
<dbReference type="InterPro" id="IPR017911">
    <property type="entry name" value="MacB-like_ATP-bd"/>
</dbReference>
<evidence type="ECO:0000313" key="6">
    <source>
        <dbReference type="Proteomes" id="UP000500938"/>
    </source>
</evidence>
<dbReference type="Gene3D" id="3.40.50.300">
    <property type="entry name" value="P-loop containing nucleotide triphosphate hydrolases"/>
    <property type="match status" value="1"/>
</dbReference>